<reference evidence="7 8" key="1">
    <citation type="journal article" date="2015" name="Int. J. Syst. Evol. Microbiol.">
        <title>Acinetobacter equi sp. nov. isolated from horse faeces.</title>
        <authorList>
            <person name="Poppel M.T."/>
            <person name="Skiebe E."/>
            <person name="Laue M."/>
            <person name="Bergmann H."/>
            <person name="Ebersberger I."/>
            <person name="Garn T."/>
            <person name="Fruth A."/>
            <person name="Baumgardt S."/>
            <person name="Busse H.J."/>
            <person name="Wilharm G."/>
        </authorList>
    </citation>
    <scope>NUCLEOTIDE SEQUENCE [LARGE SCALE GENOMIC DNA]</scope>
    <source>
        <strain evidence="7 8">114</strain>
    </source>
</reference>
<dbReference type="GO" id="GO:0016020">
    <property type="term" value="C:membrane"/>
    <property type="evidence" value="ECO:0007669"/>
    <property type="project" value="UniProtKB-SubCell"/>
</dbReference>
<dbReference type="InterPro" id="IPR001898">
    <property type="entry name" value="SLC13A/DASS"/>
</dbReference>
<evidence type="ECO:0000313" key="7">
    <source>
        <dbReference type="EMBL" id="ALH96330.1"/>
    </source>
</evidence>
<protein>
    <submittedName>
        <fullName evidence="7">C4-dicarboxylate ABC transporter</fullName>
    </submittedName>
</protein>
<evidence type="ECO:0000256" key="6">
    <source>
        <dbReference type="SAM" id="Phobius"/>
    </source>
</evidence>
<keyword evidence="3 6" id="KW-0812">Transmembrane</keyword>
<evidence type="ECO:0000256" key="1">
    <source>
        <dbReference type="ARBA" id="ARBA00004141"/>
    </source>
</evidence>
<dbReference type="PANTHER" id="PTHR42826">
    <property type="entry name" value="DICARBOXYLATE TRANSPORTER 2.1, CHLOROPLASTIC"/>
    <property type="match status" value="1"/>
</dbReference>
<dbReference type="STRING" id="1324350.AOY20_12720"/>
<comment type="subcellular location">
    <subcellularLocation>
        <location evidence="1">Membrane</location>
        <topology evidence="1">Multi-pass membrane protein</topology>
    </subcellularLocation>
</comment>
<feature type="transmembrane region" description="Helical" evidence="6">
    <location>
        <begin position="112"/>
        <end position="132"/>
    </location>
</feature>
<feature type="transmembrane region" description="Helical" evidence="6">
    <location>
        <begin position="276"/>
        <end position="296"/>
    </location>
</feature>
<keyword evidence="5 6" id="KW-0472">Membrane</keyword>
<feature type="transmembrane region" description="Helical" evidence="6">
    <location>
        <begin position="28"/>
        <end position="46"/>
    </location>
</feature>
<dbReference type="AlphaFoldDB" id="A0A0N9W3P9"/>
<proteinExistence type="inferred from homology"/>
<dbReference type="EMBL" id="CP012808">
    <property type="protein sequence ID" value="ALH96330.1"/>
    <property type="molecule type" value="Genomic_DNA"/>
</dbReference>
<evidence type="ECO:0000313" key="8">
    <source>
        <dbReference type="Proteomes" id="UP000064939"/>
    </source>
</evidence>
<organism evidence="7 8">
    <name type="scientific">Acinetobacter equi</name>
    <dbReference type="NCBI Taxonomy" id="1324350"/>
    <lineage>
        <taxon>Bacteria</taxon>
        <taxon>Pseudomonadati</taxon>
        <taxon>Pseudomonadota</taxon>
        <taxon>Gammaproteobacteria</taxon>
        <taxon>Moraxellales</taxon>
        <taxon>Moraxellaceae</taxon>
        <taxon>Acinetobacter</taxon>
    </lineage>
</organism>
<dbReference type="Proteomes" id="UP000064939">
    <property type="component" value="Chromosome"/>
</dbReference>
<feature type="transmembrane region" description="Helical" evidence="6">
    <location>
        <begin position="224"/>
        <end position="247"/>
    </location>
</feature>
<feature type="transmembrane region" description="Helical" evidence="6">
    <location>
        <begin position="308"/>
        <end position="325"/>
    </location>
</feature>
<comment type="similarity">
    <text evidence="2">Belongs to the SLC13A/DASS transporter (TC 2.A.47) family. DIT1 subfamily.</text>
</comment>
<evidence type="ECO:0000256" key="5">
    <source>
        <dbReference type="ARBA" id="ARBA00023136"/>
    </source>
</evidence>
<accession>A0A0N9W3P9</accession>
<evidence type="ECO:0000256" key="3">
    <source>
        <dbReference type="ARBA" id="ARBA00022692"/>
    </source>
</evidence>
<evidence type="ECO:0000256" key="2">
    <source>
        <dbReference type="ARBA" id="ARBA00007349"/>
    </source>
</evidence>
<dbReference type="Pfam" id="PF00939">
    <property type="entry name" value="Na_sulph_symp"/>
    <property type="match status" value="1"/>
</dbReference>
<gene>
    <name evidence="7" type="ORF">AOY20_12720</name>
</gene>
<feature type="transmembrane region" description="Helical" evidence="6">
    <location>
        <begin position="337"/>
        <end position="360"/>
    </location>
</feature>
<keyword evidence="4 6" id="KW-1133">Transmembrane helix</keyword>
<dbReference type="RefSeq" id="WP_054582212.1">
    <property type="nucleotide sequence ID" value="NZ_CP012808.1"/>
</dbReference>
<dbReference type="GO" id="GO:0022857">
    <property type="term" value="F:transmembrane transporter activity"/>
    <property type="evidence" value="ECO:0007669"/>
    <property type="project" value="InterPro"/>
</dbReference>
<dbReference type="InterPro" id="IPR030676">
    <property type="entry name" value="CitT-rel"/>
</dbReference>
<keyword evidence="8" id="KW-1185">Reference proteome</keyword>
<name>A0A0N9W3P9_9GAMM</name>
<dbReference type="NCBIfam" id="TIGR00785">
    <property type="entry name" value="dass"/>
    <property type="match status" value="1"/>
</dbReference>
<feature type="transmembrane region" description="Helical" evidence="6">
    <location>
        <begin position="82"/>
        <end position="100"/>
    </location>
</feature>
<feature type="transmembrane region" description="Helical" evidence="6">
    <location>
        <begin position="5"/>
        <end position="22"/>
    </location>
</feature>
<dbReference type="PIRSF" id="PIRSF002457">
    <property type="entry name" value="DASS"/>
    <property type="match status" value="1"/>
</dbReference>
<sequence>MGFKLIPTLISVTIALIIWFVIPVPEGVTPNAWLLLAMFVGVISAIIGKAMPIGAISIIAIALVAITRVTADTPSAAIKDALSGFANPLIWLIGISIMISKGLQKTGLGSRLGYYFIAVWGKKTIGIGYSLALSELILAPVTPSNTARGGGIIHPIVRSIAASFDSDPEKGTQGKIGKYLSLVNYHSNPITSVMFITATAPNPLIVDLIAKATNSEIHLTWTTWALAMVLPGIVALALMPIILYFMYPPEIKQTPNASDFAKERLKEMGPISGHEIIMLCVFGLLLLLWAGIPAMLLGNMWTLDPTTTAFLGLSLLLLTGVLTWDDVLTQKSAWDTVTWFAALVMMATFLNKLGLIAWFSGVLQTGIGHLGLSWIPASLLLLLAYMYAHYMFASTTAHITAMFSAFYIAGIAVGAPPMYFALMMAAASSIMMTLTHYATGTSPIVFGSGYTTLGEWWKAGFVMSIVNILIFIFLGGIWWKFLGFW</sequence>
<feature type="transmembrane region" description="Helical" evidence="6">
    <location>
        <begin position="53"/>
        <end position="70"/>
    </location>
</feature>
<feature type="transmembrane region" description="Helical" evidence="6">
    <location>
        <begin position="459"/>
        <end position="479"/>
    </location>
</feature>
<feature type="transmembrane region" description="Helical" evidence="6">
    <location>
        <begin position="366"/>
        <end position="388"/>
    </location>
</feature>
<dbReference type="KEGG" id="aei:AOY20_12720"/>
<dbReference type="OrthoDB" id="3170849at2"/>
<evidence type="ECO:0000256" key="4">
    <source>
        <dbReference type="ARBA" id="ARBA00022989"/>
    </source>
</evidence>